<dbReference type="RefSeq" id="XP_060360980.1">
    <property type="nucleotide sequence ID" value="XM_060501855.1"/>
</dbReference>
<organism evidence="2 3">
    <name type="scientific">Glomerella acutata</name>
    <name type="common">Colletotrichum acutatum</name>
    <dbReference type="NCBI Taxonomy" id="27357"/>
    <lineage>
        <taxon>Eukaryota</taxon>
        <taxon>Fungi</taxon>
        <taxon>Dikarya</taxon>
        <taxon>Ascomycota</taxon>
        <taxon>Pezizomycotina</taxon>
        <taxon>Sordariomycetes</taxon>
        <taxon>Hypocreomycetidae</taxon>
        <taxon>Glomerellales</taxon>
        <taxon>Glomerellaceae</taxon>
        <taxon>Colletotrichum</taxon>
        <taxon>Colletotrichum acutatum species complex</taxon>
    </lineage>
</organism>
<dbReference type="GeneID" id="85385754"/>
<sequence length="235" mass="26108">MSSGNADESQVPEGRDNSGRGTFRLSCHLKRTWASWWSTNAAMLVGDGVEWPLFWVNRPPEHPRHANALSRLSPASPAQLVLTIQHMLLIISQLSIRPPTSLHVHPHRPHRPRRRRLSSVSFWLPYSTRHSFNCHGNSSLAPHILTCRETAFAPFALGGRVRKKPDCASLKTLVPAASCMAAENIHALEWCYVMRPPHLDVLPCPSCWESDGCPCLDLMQPPPGPACCPGVLDKL</sequence>
<reference evidence="2" key="1">
    <citation type="submission" date="2021-12" db="EMBL/GenBank/DDBJ databases">
        <title>Comparative genomics, transcriptomics and evolutionary studies reveal genomic signatures of adaptation to plant cell wall in hemibiotrophic fungi.</title>
        <authorList>
            <consortium name="DOE Joint Genome Institute"/>
            <person name="Baroncelli R."/>
            <person name="Diaz J.F."/>
            <person name="Benocci T."/>
            <person name="Peng M."/>
            <person name="Battaglia E."/>
            <person name="Haridas S."/>
            <person name="Andreopoulos W."/>
            <person name="Labutti K."/>
            <person name="Pangilinan J."/>
            <person name="Floch G.L."/>
            <person name="Makela M.R."/>
            <person name="Henrissat B."/>
            <person name="Grigoriev I.V."/>
            <person name="Crouch J.A."/>
            <person name="De Vries R.P."/>
            <person name="Sukno S.A."/>
            <person name="Thon M.R."/>
        </authorList>
    </citation>
    <scope>NUCLEOTIDE SEQUENCE</scope>
    <source>
        <strain evidence="2">CBS 112980</strain>
    </source>
</reference>
<comment type="caution">
    <text evidence="2">The sequence shown here is derived from an EMBL/GenBank/DDBJ whole genome shotgun (WGS) entry which is preliminary data.</text>
</comment>
<evidence type="ECO:0000313" key="2">
    <source>
        <dbReference type="EMBL" id="KAK1717493.1"/>
    </source>
</evidence>
<dbReference type="AlphaFoldDB" id="A0AAD8UHS3"/>
<evidence type="ECO:0000313" key="3">
    <source>
        <dbReference type="Proteomes" id="UP001244207"/>
    </source>
</evidence>
<gene>
    <name evidence="2" type="ORF">BDZ83DRAFT_23804</name>
</gene>
<name>A0AAD8UHS3_GLOAC</name>
<keyword evidence="3" id="KW-1185">Reference proteome</keyword>
<evidence type="ECO:0000256" key="1">
    <source>
        <dbReference type="SAM" id="MobiDB-lite"/>
    </source>
</evidence>
<feature type="region of interest" description="Disordered" evidence="1">
    <location>
        <begin position="1"/>
        <end position="21"/>
    </location>
</feature>
<dbReference type="EMBL" id="JAHMHS010000106">
    <property type="protein sequence ID" value="KAK1717493.1"/>
    <property type="molecule type" value="Genomic_DNA"/>
</dbReference>
<protein>
    <submittedName>
        <fullName evidence="2">Uncharacterized protein</fullName>
    </submittedName>
</protein>
<accession>A0AAD8UHS3</accession>
<proteinExistence type="predicted"/>
<dbReference type="Proteomes" id="UP001244207">
    <property type="component" value="Unassembled WGS sequence"/>
</dbReference>